<dbReference type="AlphaFoldDB" id="A0ABD3PK15"/>
<evidence type="ECO:0000256" key="1">
    <source>
        <dbReference type="SAM" id="MobiDB-lite"/>
    </source>
</evidence>
<reference evidence="2 3" key="1">
    <citation type="journal article" date="2020" name="G3 (Bethesda)">
        <title>Improved Reference Genome for Cyclotella cryptica CCMP332, a Model for Cell Wall Morphogenesis, Salinity Adaptation, and Lipid Production in Diatoms (Bacillariophyta).</title>
        <authorList>
            <person name="Roberts W.R."/>
            <person name="Downey K.M."/>
            <person name="Ruck E.C."/>
            <person name="Traller J.C."/>
            <person name="Alverson A.J."/>
        </authorList>
    </citation>
    <scope>NUCLEOTIDE SEQUENCE [LARGE SCALE GENOMIC DNA]</scope>
    <source>
        <strain evidence="2 3">CCMP332</strain>
    </source>
</reference>
<feature type="compositionally biased region" description="Low complexity" evidence="1">
    <location>
        <begin position="79"/>
        <end position="93"/>
    </location>
</feature>
<accession>A0ABD3PK15</accession>
<dbReference type="EMBL" id="JABMIG020000161">
    <property type="protein sequence ID" value="KAL3788141.1"/>
    <property type="molecule type" value="Genomic_DNA"/>
</dbReference>
<proteinExistence type="predicted"/>
<protein>
    <submittedName>
        <fullName evidence="2">Uncharacterized protein</fullName>
    </submittedName>
</protein>
<comment type="caution">
    <text evidence="2">The sequence shown here is derived from an EMBL/GenBank/DDBJ whole genome shotgun (WGS) entry which is preliminary data.</text>
</comment>
<organism evidence="2 3">
    <name type="scientific">Cyclotella cryptica</name>
    <dbReference type="NCBI Taxonomy" id="29204"/>
    <lineage>
        <taxon>Eukaryota</taxon>
        <taxon>Sar</taxon>
        <taxon>Stramenopiles</taxon>
        <taxon>Ochrophyta</taxon>
        <taxon>Bacillariophyta</taxon>
        <taxon>Coscinodiscophyceae</taxon>
        <taxon>Thalassiosirophycidae</taxon>
        <taxon>Stephanodiscales</taxon>
        <taxon>Stephanodiscaceae</taxon>
        <taxon>Cyclotella</taxon>
    </lineage>
</organism>
<feature type="compositionally biased region" description="Pro residues" evidence="1">
    <location>
        <begin position="113"/>
        <end position="126"/>
    </location>
</feature>
<feature type="compositionally biased region" description="Pro residues" evidence="1">
    <location>
        <begin position="54"/>
        <end position="78"/>
    </location>
</feature>
<feature type="compositionally biased region" description="Low complexity" evidence="1">
    <location>
        <begin position="127"/>
        <end position="140"/>
    </location>
</feature>
<keyword evidence="3" id="KW-1185">Reference proteome</keyword>
<gene>
    <name evidence="2" type="ORF">HJC23_005479</name>
</gene>
<evidence type="ECO:0000313" key="3">
    <source>
        <dbReference type="Proteomes" id="UP001516023"/>
    </source>
</evidence>
<name>A0ABD3PK15_9STRA</name>
<dbReference type="Proteomes" id="UP001516023">
    <property type="component" value="Unassembled WGS sequence"/>
</dbReference>
<evidence type="ECO:0000313" key="2">
    <source>
        <dbReference type="EMBL" id="KAL3788141.1"/>
    </source>
</evidence>
<feature type="region of interest" description="Disordered" evidence="1">
    <location>
        <begin position="40"/>
        <end position="183"/>
    </location>
</feature>
<feature type="compositionally biased region" description="Pro residues" evidence="1">
    <location>
        <begin position="94"/>
        <end position="103"/>
    </location>
</feature>
<feature type="compositionally biased region" description="Pro residues" evidence="1">
    <location>
        <begin position="156"/>
        <end position="166"/>
    </location>
</feature>
<feature type="compositionally biased region" description="Low complexity" evidence="1">
    <location>
        <begin position="167"/>
        <end position="183"/>
    </location>
</feature>
<sequence length="297" mass="30216">MGNWIAAFVTANGLDYRAVESENGGVDGVVWEGMPSGMLSPVVDAPELETRHSPYPPPPSPLNAPLQSSPPPPSPSPLNPHLRPSPSSLSPCRPSLPSPPSSSPPSHSFSPLKSPPSPPPPPPPSSTPSHPSPSLLSPLNHPLPPQHPSVSSPGNTPFPSPSPLSQPPSRSTSPPPSSAAATAVTGAAADASVASVPPAAPLFSGDFGRSISWNPPAAIEYSYPSRRRFVFGGCGWAVTTAVLSSAAVSVAAVLSSAAIDVTASAAPILPRTARSSTAVARSVSRTPPPIIEYSYHS</sequence>